<dbReference type="Proteomes" id="UP000287651">
    <property type="component" value="Unassembled WGS sequence"/>
</dbReference>
<reference evidence="2 3" key="1">
    <citation type="journal article" date="2014" name="Agronomy (Basel)">
        <title>A Draft Genome Sequence for Ensete ventricosum, the Drought-Tolerant Tree Against Hunger.</title>
        <authorList>
            <person name="Harrison J."/>
            <person name="Moore K.A."/>
            <person name="Paszkiewicz K."/>
            <person name="Jones T."/>
            <person name="Grant M."/>
            <person name="Ambacheew D."/>
            <person name="Muzemil S."/>
            <person name="Studholme D.J."/>
        </authorList>
    </citation>
    <scope>NUCLEOTIDE SEQUENCE [LARGE SCALE GENOMIC DNA]</scope>
</reference>
<protein>
    <submittedName>
        <fullName evidence="2">Uncharacterized protein</fullName>
    </submittedName>
</protein>
<comment type="caution">
    <text evidence="2">The sequence shown here is derived from an EMBL/GenBank/DDBJ whole genome shotgun (WGS) entry which is preliminary data.</text>
</comment>
<feature type="region of interest" description="Disordered" evidence="1">
    <location>
        <begin position="42"/>
        <end position="67"/>
    </location>
</feature>
<feature type="non-terminal residue" evidence="2">
    <location>
        <position position="67"/>
    </location>
</feature>
<name>A0A426ZA27_ENSVE</name>
<dbReference type="EMBL" id="AMZH03007624">
    <property type="protein sequence ID" value="RRT60847.1"/>
    <property type="molecule type" value="Genomic_DNA"/>
</dbReference>
<proteinExistence type="predicted"/>
<accession>A0A426ZA27</accession>
<evidence type="ECO:0000313" key="3">
    <source>
        <dbReference type="Proteomes" id="UP000287651"/>
    </source>
</evidence>
<evidence type="ECO:0000313" key="2">
    <source>
        <dbReference type="EMBL" id="RRT60847.1"/>
    </source>
</evidence>
<dbReference type="AlphaFoldDB" id="A0A426ZA27"/>
<organism evidence="2 3">
    <name type="scientific">Ensete ventricosum</name>
    <name type="common">Abyssinian banana</name>
    <name type="synonym">Musa ensete</name>
    <dbReference type="NCBI Taxonomy" id="4639"/>
    <lineage>
        <taxon>Eukaryota</taxon>
        <taxon>Viridiplantae</taxon>
        <taxon>Streptophyta</taxon>
        <taxon>Embryophyta</taxon>
        <taxon>Tracheophyta</taxon>
        <taxon>Spermatophyta</taxon>
        <taxon>Magnoliopsida</taxon>
        <taxon>Liliopsida</taxon>
        <taxon>Zingiberales</taxon>
        <taxon>Musaceae</taxon>
        <taxon>Ensete</taxon>
    </lineage>
</organism>
<evidence type="ECO:0000256" key="1">
    <source>
        <dbReference type="SAM" id="MobiDB-lite"/>
    </source>
</evidence>
<sequence>MGRSGREHLQTLDEALATLERDLVEGHGRVLWPPLLHSCCSPSRSLRHHHRDPKNKERKRRRRGYDQ</sequence>
<feature type="compositionally biased region" description="Basic residues" evidence="1">
    <location>
        <begin position="45"/>
        <end position="67"/>
    </location>
</feature>
<gene>
    <name evidence="2" type="ORF">B296_00041322</name>
</gene>